<dbReference type="STRING" id="5098.A0A507R6X6"/>
<accession>A0A507R6X6</accession>
<dbReference type="GO" id="GO:0016747">
    <property type="term" value="F:acyltransferase activity, transferring groups other than amino-acyl groups"/>
    <property type="evidence" value="ECO:0007669"/>
    <property type="project" value="InterPro"/>
</dbReference>
<evidence type="ECO:0000313" key="2">
    <source>
        <dbReference type="EMBL" id="TQB76559.1"/>
    </source>
</evidence>
<reference evidence="2 3" key="1">
    <citation type="submission" date="2019-06" db="EMBL/GenBank/DDBJ databases">
        <title>Wine fermentation using esterase from Monascus purpureus.</title>
        <authorList>
            <person name="Geng C."/>
            <person name="Zhang Y."/>
        </authorList>
    </citation>
    <scope>NUCLEOTIDE SEQUENCE [LARGE SCALE GENOMIC DNA]</scope>
    <source>
        <strain evidence="2">HQ1</strain>
    </source>
</reference>
<dbReference type="InterPro" id="IPR051531">
    <property type="entry name" value="N-acetyltransferase"/>
</dbReference>
<organism evidence="2 3">
    <name type="scientific">Monascus purpureus</name>
    <name type="common">Red mold</name>
    <name type="synonym">Monascus anka</name>
    <dbReference type="NCBI Taxonomy" id="5098"/>
    <lineage>
        <taxon>Eukaryota</taxon>
        <taxon>Fungi</taxon>
        <taxon>Dikarya</taxon>
        <taxon>Ascomycota</taxon>
        <taxon>Pezizomycotina</taxon>
        <taxon>Eurotiomycetes</taxon>
        <taxon>Eurotiomycetidae</taxon>
        <taxon>Eurotiales</taxon>
        <taxon>Aspergillaceae</taxon>
        <taxon>Monascus</taxon>
    </lineage>
</organism>
<dbReference type="PANTHER" id="PTHR43792:SF16">
    <property type="entry name" value="N-ACETYLTRANSFERASE DOMAIN-CONTAINING PROTEIN"/>
    <property type="match status" value="1"/>
</dbReference>
<protein>
    <recommendedName>
        <fullName evidence="1">N-acetyltransferase domain-containing protein</fullName>
    </recommendedName>
</protein>
<comment type="caution">
    <text evidence="2">The sequence shown here is derived from an EMBL/GenBank/DDBJ whole genome shotgun (WGS) entry which is preliminary data.</text>
</comment>
<dbReference type="Pfam" id="PF13302">
    <property type="entry name" value="Acetyltransf_3"/>
    <property type="match status" value="1"/>
</dbReference>
<dbReference type="EMBL" id="VIFY01000008">
    <property type="protein sequence ID" value="TQB76559.1"/>
    <property type="molecule type" value="Genomic_DNA"/>
</dbReference>
<evidence type="ECO:0000313" key="3">
    <source>
        <dbReference type="Proteomes" id="UP000319663"/>
    </source>
</evidence>
<proteinExistence type="predicted"/>
<sequence>MTKSQPTLRTARLELVPLGPEHRGLTIQLDTDPDVMKYIAFGKPFTHEQALEVHQWLLESATHVSGLGCWAGFAGGDFVGWWILAPASQAEFGFRLLPRFWRQGYAKEGAREMLRHAFQDLGLIEVIGETMTANAGSRAVMASCGLKHVSTFYNEYPTPPPGIEEGEMRYAITREEWLAPNSL</sequence>
<gene>
    <name evidence="2" type="ORF">MPDQ_007480</name>
</gene>
<dbReference type="InterPro" id="IPR000182">
    <property type="entry name" value="GNAT_dom"/>
</dbReference>
<evidence type="ECO:0000259" key="1">
    <source>
        <dbReference type="PROSITE" id="PS51186"/>
    </source>
</evidence>
<dbReference type="AlphaFoldDB" id="A0A507R6X6"/>
<dbReference type="InterPro" id="IPR016181">
    <property type="entry name" value="Acyl_CoA_acyltransferase"/>
</dbReference>
<feature type="domain" description="N-acetyltransferase" evidence="1">
    <location>
        <begin position="25"/>
        <end position="173"/>
    </location>
</feature>
<dbReference type="Proteomes" id="UP000319663">
    <property type="component" value="Unassembled WGS sequence"/>
</dbReference>
<dbReference type="SUPFAM" id="SSF55729">
    <property type="entry name" value="Acyl-CoA N-acyltransferases (Nat)"/>
    <property type="match status" value="1"/>
</dbReference>
<dbReference type="PANTHER" id="PTHR43792">
    <property type="entry name" value="GNAT FAMILY, PUTATIVE (AFU_ORTHOLOGUE AFUA_3G00765)-RELATED-RELATED"/>
    <property type="match status" value="1"/>
</dbReference>
<dbReference type="OrthoDB" id="630895at2759"/>
<dbReference type="Gene3D" id="3.40.630.30">
    <property type="match status" value="1"/>
</dbReference>
<dbReference type="PROSITE" id="PS51186">
    <property type="entry name" value="GNAT"/>
    <property type="match status" value="1"/>
</dbReference>
<keyword evidence="3" id="KW-1185">Reference proteome</keyword>
<name>A0A507R6X6_MONPU</name>